<sequence>MRIRSETWIAHAREIVMVPDQFTDHIEAAILDQVRQCAHVYRAAHTSL</sequence>
<gene>
    <name evidence="1" type="ORF">DFR75_10578</name>
</gene>
<keyword evidence="2" id="KW-1185">Reference proteome</keyword>
<name>A0A4R6P6X1_NOCIG</name>
<accession>A0A4R6P6X1</accession>
<protein>
    <submittedName>
        <fullName evidence="1">Uncharacterized protein</fullName>
    </submittedName>
</protein>
<organism evidence="1 2">
    <name type="scientific">Nocardia ignorata</name>
    <dbReference type="NCBI Taxonomy" id="145285"/>
    <lineage>
        <taxon>Bacteria</taxon>
        <taxon>Bacillati</taxon>
        <taxon>Actinomycetota</taxon>
        <taxon>Actinomycetes</taxon>
        <taxon>Mycobacteriales</taxon>
        <taxon>Nocardiaceae</taxon>
        <taxon>Nocardia</taxon>
    </lineage>
</organism>
<evidence type="ECO:0000313" key="2">
    <source>
        <dbReference type="Proteomes" id="UP000295087"/>
    </source>
</evidence>
<proteinExistence type="predicted"/>
<dbReference type="Proteomes" id="UP000295087">
    <property type="component" value="Unassembled WGS sequence"/>
</dbReference>
<reference evidence="1 2" key="1">
    <citation type="submission" date="2019-03" db="EMBL/GenBank/DDBJ databases">
        <title>Genomic Encyclopedia of Type Strains, Phase IV (KMG-IV): sequencing the most valuable type-strain genomes for metagenomic binning, comparative biology and taxonomic classification.</title>
        <authorList>
            <person name="Goeker M."/>
        </authorList>
    </citation>
    <scope>NUCLEOTIDE SEQUENCE [LARGE SCALE GENOMIC DNA]</scope>
    <source>
        <strain evidence="1 2">DSM 44496</strain>
    </source>
</reference>
<dbReference type="AlphaFoldDB" id="A0A4R6P6X1"/>
<dbReference type="EMBL" id="SNXK01000005">
    <property type="protein sequence ID" value="TDP32840.1"/>
    <property type="molecule type" value="Genomic_DNA"/>
</dbReference>
<evidence type="ECO:0000313" key="1">
    <source>
        <dbReference type="EMBL" id="TDP32840.1"/>
    </source>
</evidence>
<comment type="caution">
    <text evidence="1">The sequence shown here is derived from an EMBL/GenBank/DDBJ whole genome shotgun (WGS) entry which is preliminary data.</text>
</comment>